<organism evidence="1 2">
    <name type="scientific">Cucumis melo var. makuwa</name>
    <name type="common">Oriental melon</name>
    <dbReference type="NCBI Taxonomy" id="1194695"/>
    <lineage>
        <taxon>Eukaryota</taxon>
        <taxon>Viridiplantae</taxon>
        <taxon>Streptophyta</taxon>
        <taxon>Embryophyta</taxon>
        <taxon>Tracheophyta</taxon>
        <taxon>Spermatophyta</taxon>
        <taxon>Magnoliopsida</taxon>
        <taxon>eudicotyledons</taxon>
        <taxon>Gunneridae</taxon>
        <taxon>Pentapetalae</taxon>
        <taxon>rosids</taxon>
        <taxon>fabids</taxon>
        <taxon>Cucurbitales</taxon>
        <taxon>Cucurbitaceae</taxon>
        <taxon>Benincaseae</taxon>
        <taxon>Cucumis</taxon>
    </lineage>
</organism>
<comment type="caution">
    <text evidence="1">The sequence shown here is derived from an EMBL/GenBank/DDBJ whole genome shotgun (WGS) entry which is preliminary data.</text>
</comment>
<sequence length="496" mass="58180">MFGILNVLQASNECEEETEEGRLEDEMLRNIGVDIEQDTTNIFQNLLNEARNALYPDCSEFSFLNFLVKLMNVKVLNSWSNKSFDMLLELLRAAFPMCSSIIPSFHFMKTNENFMSWAWDTILFTMQEGSTNMRWHKDKRVEKDDVLRHLADAKEWKHFDCEFPNFASDPRNIHLGLASNRLPSKEINVYLQPLIEELKELWNFEGGVQRGIRQVPYAWVMDCCSRYEVEYPSWDTDAIIQRTTYGVKVGYMMERDERNDDIIPEDEVIGEFKIFKQKVRSLGASSLRTLSQEEKRLFYWYILNDIDEILEYARTMLSFSSSFDKTDAIFLEFTEDLNNPAGGSLSVGDHSSEFNDVHSLDSLDLERYIHANEWIPMSIAPGAEKPISSHVVFLSQAIGVCVQKTFPVHCLRWTNIGREYIKVFKGDLQRLFMLDFNDQAMNRFIEHQMLNTFKEFRGDYHKHFKRYSDSEEARVNPPHILVGRMEDWCYLCDHSR</sequence>
<dbReference type="AlphaFoldDB" id="A0A5A7VGZ7"/>
<dbReference type="InterPro" id="IPR004242">
    <property type="entry name" value="Transposase_21"/>
</dbReference>
<dbReference type="Proteomes" id="UP000321393">
    <property type="component" value="Unassembled WGS sequence"/>
</dbReference>
<evidence type="ECO:0000313" key="2">
    <source>
        <dbReference type="Proteomes" id="UP000321393"/>
    </source>
</evidence>
<dbReference type="OrthoDB" id="2288984at2759"/>
<protein>
    <submittedName>
        <fullName evidence="1">CACTA en-spm transposon protein</fullName>
    </submittedName>
</protein>
<dbReference type="PANTHER" id="PTHR10775:SF177">
    <property type="entry name" value="TNP2, PARTIAL"/>
    <property type="match status" value="1"/>
</dbReference>
<reference evidence="1 2" key="1">
    <citation type="submission" date="2019-08" db="EMBL/GenBank/DDBJ databases">
        <title>Draft genome sequences of two oriental melons (Cucumis melo L. var makuwa).</title>
        <authorList>
            <person name="Kwon S.-Y."/>
        </authorList>
    </citation>
    <scope>NUCLEOTIDE SEQUENCE [LARGE SCALE GENOMIC DNA]</scope>
    <source>
        <strain evidence="2">cv. SW 3</strain>
        <tissue evidence="1">Leaf</tissue>
    </source>
</reference>
<dbReference type="EMBL" id="SSTE01000542">
    <property type="protein sequence ID" value="KAA0067373.1"/>
    <property type="molecule type" value="Genomic_DNA"/>
</dbReference>
<name>A0A5A7VGZ7_CUCMM</name>
<accession>A0A5A7VGZ7</accession>
<gene>
    <name evidence="1" type="ORF">E6C27_scaffold40G00170</name>
</gene>
<dbReference type="PANTHER" id="PTHR10775">
    <property type="entry name" value="OS08G0208400 PROTEIN"/>
    <property type="match status" value="1"/>
</dbReference>
<proteinExistence type="predicted"/>
<evidence type="ECO:0000313" key="1">
    <source>
        <dbReference type="EMBL" id="KAA0067373.1"/>
    </source>
</evidence>
<dbReference type="Pfam" id="PF02992">
    <property type="entry name" value="Transposase_21"/>
    <property type="match status" value="1"/>
</dbReference>